<evidence type="ECO:0000313" key="1">
    <source>
        <dbReference type="EMBL" id="KAK0518501.1"/>
    </source>
</evidence>
<accession>A0AAN6JGF1</accession>
<sequence>MPKTFKIKPMSKLWSLWNDIPDTAVTSKPALAALLKHARKHCRLRFPTKIRAAHMPPWQPIIAALRAHTCDHVDADGDDLKPIDKMLLFDAFGASVSVHHLSCRLDFSHPFVESNYKLVPSYFLHLLAPGMSPLSGIHHIHRILRGTLLVFDWTFYDRTRNFANPFH</sequence>
<gene>
    <name evidence="1" type="ORF">OC842_007773</name>
</gene>
<comment type="caution">
    <text evidence="1">The sequence shown here is derived from an EMBL/GenBank/DDBJ whole genome shotgun (WGS) entry which is preliminary data.</text>
</comment>
<protein>
    <submittedName>
        <fullName evidence="1">Uncharacterized protein</fullName>
    </submittedName>
</protein>
<name>A0AAN6JGF1_9BASI</name>
<evidence type="ECO:0000313" key="2">
    <source>
        <dbReference type="Proteomes" id="UP001176521"/>
    </source>
</evidence>
<keyword evidence="2" id="KW-1185">Reference proteome</keyword>
<dbReference type="EMBL" id="JAPDMQ010001266">
    <property type="protein sequence ID" value="KAK0518501.1"/>
    <property type="molecule type" value="Genomic_DNA"/>
</dbReference>
<dbReference type="Proteomes" id="UP001176521">
    <property type="component" value="Unassembled WGS sequence"/>
</dbReference>
<dbReference type="AlphaFoldDB" id="A0AAN6JGF1"/>
<reference evidence="1" key="1">
    <citation type="journal article" date="2023" name="PhytoFront">
        <title>Draft Genome Resources of Seven Strains of Tilletia horrida, Causal Agent of Kernel Smut of Rice.</title>
        <authorList>
            <person name="Khanal S."/>
            <person name="Antony Babu S."/>
            <person name="Zhou X.G."/>
        </authorList>
    </citation>
    <scope>NUCLEOTIDE SEQUENCE</scope>
    <source>
        <strain evidence="1">TX3</strain>
    </source>
</reference>
<organism evidence="1 2">
    <name type="scientific">Tilletia horrida</name>
    <dbReference type="NCBI Taxonomy" id="155126"/>
    <lineage>
        <taxon>Eukaryota</taxon>
        <taxon>Fungi</taxon>
        <taxon>Dikarya</taxon>
        <taxon>Basidiomycota</taxon>
        <taxon>Ustilaginomycotina</taxon>
        <taxon>Exobasidiomycetes</taxon>
        <taxon>Tilletiales</taxon>
        <taxon>Tilletiaceae</taxon>
        <taxon>Tilletia</taxon>
    </lineage>
</organism>
<proteinExistence type="predicted"/>